<proteinExistence type="inferred from homology"/>
<dbReference type="Pfam" id="PF00106">
    <property type="entry name" value="adh_short"/>
    <property type="match status" value="1"/>
</dbReference>
<evidence type="ECO:0000256" key="1">
    <source>
        <dbReference type="ARBA" id="ARBA00006484"/>
    </source>
</evidence>
<protein>
    <submittedName>
        <fullName evidence="5">SDR family oxidoreductase</fullName>
    </submittedName>
</protein>
<evidence type="ECO:0000259" key="4">
    <source>
        <dbReference type="SMART" id="SM00822"/>
    </source>
</evidence>
<dbReference type="InterPro" id="IPR036291">
    <property type="entry name" value="NAD(P)-bd_dom_sf"/>
</dbReference>
<organism evidence="5 6">
    <name type="scientific">Flavobacterium agri</name>
    <dbReference type="NCBI Taxonomy" id="2743471"/>
    <lineage>
        <taxon>Bacteria</taxon>
        <taxon>Pseudomonadati</taxon>
        <taxon>Bacteroidota</taxon>
        <taxon>Flavobacteriia</taxon>
        <taxon>Flavobacteriales</taxon>
        <taxon>Flavobacteriaceae</taxon>
        <taxon>Flavobacterium</taxon>
    </lineage>
</organism>
<dbReference type="InterPro" id="IPR057326">
    <property type="entry name" value="KR_dom"/>
</dbReference>
<dbReference type="PANTHER" id="PTHR43976:SF16">
    <property type="entry name" value="SHORT-CHAIN DEHYDROGENASE_REDUCTASE FAMILY PROTEIN"/>
    <property type="match status" value="1"/>
</dbReference>
<accession>A0A7Y8Y572</accession>
<comment type="caution">
    <text evidence="5">The sequence shown here is derived from an EMBL/GenBank/DDBJ whole genome shotgun (WGS) entry which is preliminary data.</text>
</comment>
<dbReference type="AlphaFoldDB" id="A0A7Y8Y572"/>
<dbReference type="SUPFAM" id="SSF51735">
    <property type="entry name" value="NAD(P)-binding Rossmann-fold domains"/>
    <property type="match status" value="1"/>
</dbReference>
<evidence type="ECO:0000256" key="2">
    <source>
        <dbReference type="ARBA" id="ARBA00023002"/>
    </source>
</evidence>
<keyword evidence="6" id="KW-1185">Reference proteome</keyword>
<dbReference type="InterPro" id="IPR051911">
    <property type="entry name" value="SDR_oxidoreductase"/>
</dbReference>
<dbReference type="PRINTS" id="PR00080">
    <property type="entry name" value="SDRFAMILY"/>
</dbReference>
<dbReference type="PRINTS" id="PR00081">
    <property type="entry name" value="GDHRDH"/>
</dbReference>
<dbReference type="SMART" id="SM00822">
    <property type="entry name" value="PKS_KR"/>
    <property type="match status" value="1"/>
</dbReference>
<dbReference type="InterPro" id="IPR002347">
    <property type="entry name" value="SDR_fam"/>
</dbReference>
<dbReference type="Gene3D" id="3.40.50.720">
    <property type="entry name" value="NAD(P)-binding Rossmann-like Domain"/>
    <property type="match status" value="1"/>
</dbReference>
<dbReference type="RefSeq" id="WP_176007475.1">
    <property type="nucleotide sequence ID" value="NZ_JABWMI010000022.1"/>
</dbReference>
<reference evidence="5 6" key="1">
    <citation type="submission" date="2020-07" db="EMBL/GenBank/DDBJ databases">
        <authorList>
            <person name="Sun Q."/>
        </authorList>
    </citation>
    <scope>NUCLEOTIDE SEQUENCE [LARGE SCALE GENOMIC DNA]</scope>
    <source>
        <strain evidence="5 6">MAH-1</strain>
    </source>
</reference>
<dbReference type="PANTHER" id="PTHR43976">
    <property type="entry name" value="SHORT CHAIN DEHYDROGENASE"/>
    <property type="match status" value="1"/>
</dbReference>
<keyword evidence="2" id="KW-0560">Oxidoreductase</keyword>
<comment type="similarity">
    <text evidence="1 3">Belongs to the short-chain dehydrogenases/reductases (SDR) family.</text>
</comment>
<name>A0A7Y8Y572_9FLAO</name>
<dbReference type="GO" id="GO:0016491">
    <property type="term" value="F:oxidoreductase activity"/>
    <property type="evidence" value="ECO:0007669"/>
    <property type="project" value="UniProtKB-KW"/>
</dbReference>
<gene>
    <name evidence="5" type="ORF">HZF10_17180</name>
</gene>
<sequence>MKTEHQSKVWFITGGSKGLGLSLIVKLLDYGYKVAATSRNASELQKAVGRTENFLPLTVDLADEQSVQAAIASTIGMYGRIDVIMNNAGYGIGGSIEELTNAEIQQAFDINIFGTINVIRAVMPQLRKQQSGHIINISSIAGFDGGTGWAAYSAAKAAVIGLTEVLALDVKEFGIKATVVMPGGFRTQFLKPESLVLSENKIPEYTAVHSYHERLIAIDGKQTGDPDKAAEVFIDLAENPNPPVRLFLGSDAVKRAWEKTEAIQENIKNWKITSKSSDA</sequence>
<evidence type="ECO:0000313" key="5">
    <source>
        <dbReference type="EMBL" id="NYA72666.1"/>
    </source>
</evidence>
<dbReference type="PROSITE" id="PS00061">
    <property type="entry name" value="ADH_SHORT"/>
    <property type="match status" value="1"/>
</dbReference>
<evidence type="ECO:0000313" key="6">
    <source>
        <dbReference type="Proteomes" id="UP000535020"/>
    </source>
</evidence>
<dbReference type="Proteomes" id="UP000535020">
    <property type="component" value="Unassembled WGS sequence"/>
</dbReference>
<feature type="domain" description="Ketoreductase" evidence="4">
    <location>
        <begin position="8"/>
        <end position="181"/>
    </location>
</feature>
<dbReference type="InterPro" id="IPR020904">
    <property type="entry name" value="Sc_DH/Rdtase_CS"/>
</dbReference>
<dbReference type="CDD" id="cd05374">
    <property type="entry name" value="17beta-HSD-like_SDR_c"/>
    <property type="match status" value="1"/>
</dbReference>
<evidence type="ECO:0000256" key="3">
    <source>
        <dbReference type="RuleBase" id="RU000363"/>
    </source>
</evidence>
<dbReference type="EMBL" id="JACBJI010000010">
    <property type="protein sequence ID" value="NYA72666.1"/>
    <property type="molecule type" value="Genomic_DNA"/>
</dbReference>